<reference evidence="2" key="2">
    <citation type="submission" date="2020-11" db="EMBL/GenBank/DDBJ databases">
        <authorList>
            <person name="McCartney M.A."/>
            <person name="Auch B."/>
            <person name="Kono T."/>
            <person name="Mallez S."/>
            <person name="Becker A."/>
            <person name="Gohl D.M."/>
            <person name="Silverstein K.A.T."/>
            <person name="Koren S."/>
            <person name="Bechman K.B."/>
            <person name="Herman A."/>
            <person name="Abrahante J.E."/>
            <person name="Garbe J."/>
        </authorList>
    </citation>
    <scope>NUCLEOTIDE SEQUENCE</scope>
    <source>
        <strain evidence="2">Duluth1</strain>
        <tissue evidence="2">Whole animal</tissue>
    </source>
</reference>
<dbReference type="Gene3D" id="1.20.120.330">
    <property type="entry name" value="Nucleotidyltransferases domain 2"/>
    <property type="match status" value="1"/>
</dbReference>
<evidence type="ECO:0000313" key="3">
    <source>
        <dbReference type="Proteomes" id="UP000828390"/>
    </source>
</evidence>
<keyword evidence="3" id="KW-1185">Reference proteome</keyword>
<feature type="domain" description="J" evidence="1">
    <location>
        <begin position="3130"/>
        <end position="3220"/>
    </location>
</feature>
<sequence>MAELFHDQDQRFPTENFLEPLVHKRLDQLGMMKDNLPEDLVLERANSVMVLNQACHLCALRRCSAFLEYLESHEDMLSIQDMFSKLKKIQFIPVMTKPENWQFAWKGDEITFQNKCCPKHLSNEHQAAFVAPSDIYLAKDMPLLCCSSLIMCDKQIGRKFVDGFFERLGVRTASDNEQSVVCVIQQLVSLDNCTKEEHVRPLYDFLNQACHDSLLKNIVKSKLQNQKVVFVDHCFVFTLHVAQSSVVHCPPFLFSLQNTTLGEEKYSTLCKALDFKPAFEIDDLLSVLDELKHDKQECSLDDNCLNQVIHLLKCLNDLMEEAQKKEKHINCVIYVPDTFKVLRPSKELCFNEFDTLGEDDDNVNFIHSEVPMKHAKRFGVRSIRQQMLSDAYAFEEWGQDEPLTRRLKVLLEEGYVDGFAVGKELFQNADDAKASKMYMLYDERQNEMLRSNLISETLAECQGPALWVYNDARFSEDDLIAITKLNGGTKQFDTTKIGKFGLGFCSVYNLTDVPSFISGENFVMFDPHTTFLGKALPGKSPGIRLNFSKDKNLKVIGRMKHQFDVFEGVFDCQITQKSQFFNGTLFRLPLRTRGYQISDKVYTKEEMVDLLHKIVEMAPNMFLFNQYISELKIFHLNDKENISNMHLIHHVVKHEAKFRLTDLQLPDLQLPIMIEASNRKKTGLLQQNPIQCVQKVTISTNVFVTANMSMEGKTQSSVSNWLISWASGKDSKTIMISEKEKGALPLGAVAALIAENYADADCGESRLWPLVDMKIAQKCFFQKGHYFFYLPLPIECSFPFHINAQFSVTSDRRHFRCISEDDKDSSFGKWNDAIMSDMIVDALLQLLSCNSSNDPYFLWPLKSIGSIEPKLVESFYKTIVNYENKYCIFRVADKLTPLSNVQFLHSDVRKNETFGEAIFEMLGYLMDGKMLVDLPVDIYERLLEVNEEVIMSKTVTAKDFVLKYFLPNINYIKPEHENLRNKVMAYTLTLPPDNNIEELISCTACIPTDPDNVMRAPKDLVDPNSDLCKMFLKNDGYFPSAPFTEYVYIIRLQKLGMMFNIISDDVLIERANTVASLYKSCCFCALQRSICVMNYIQSRINDIENNSALKETLQNCRFCVVQNKPQGWEYDWHGGSIGYDQILCKEHTDNLKPVVLACPVQMFSKESKNLVGCHSLIVDNSYSIFTKTIEYLGINQLQGKNETHVEHVLKQLKMIVCLSENKVTLKMQRVIKDIYDFIEKACYHGDAIQKLVVEYFLSEDTILTGNVFVNPVTIVKSCYGIDCKPYIYTLGETFLSANTSLCNVLQIKATCTIDQLIRILKSIYEVKEESNLNEEEFRHCKNLVNCIAHIINKQGLFFDEILKDVGTIYVPDTDMILQPSHKLCFDDYDFIPKSDSMIYVNWDISKNTAKAIGVRKKKMKHYEENSIDIEGMEDFYQQEPLITRIQRLLIGYPPGVELLKEILQNADDAGGTEVCFVLDYEFHSEANLLSKTMRPLQGPALCVYNNSAFTEADLIGIKQLGIGSKGDDPLQIGRYGVGFNVVYNITDTPTFLTIGEDLKTLCYFDPIAETIPGVNQNKPGKRLTNLDKFRKHHPALFSGFHESHFFKSGKGTMFRLPLRTKPSSISSNVVTVDIVQALLNEFRQYMTRILLFLKNIAKLSIVEYKHGDYKCLASVQKTCDNDSAATMLDFSVKSADLCKMYKESKELITQCQQHVSSFRVTVLHEENGTPVPKQNYTIVQALGFRQTLPALLKEDILRGSIALLPVGGVAYKEELDNTINDQSNVYCFLPLPLKSGLPVYVHGYFALDHETRRSLWNASDELKCTKTLWNKCLIEDVISAAYVRLIGILKERFTSTCERKDISEFTVTHRVEQILNVYPLKSKVNGTYWEWLVKGVYSKLESEKQDYLPSYRKEVTHSFSWPQKSAFLRLTWLCVQPKDHTCPTLFKDGACDKADDYHLDNILMDIGLKIVSLKPCIRESIEFAGVQCIDLKPRKVIDFLMSFCNKNVTDYCRIETDIDVAKSVLCSMDNVRRLINYIAKDKPYFEQNVSQIPVVVSEDNIIRCLNNSGCMFVTEYSTLFPNKKHLFLHNALLNNFKSLCDKHEHLKLFTLKEFSKLAHCAEFVPKAPGRVKIEPEIGEWLKVFWIFFHDCFNTNDEEERGHDIDINAASALSEALCEIEEFLIVPICEPMSKEKFLCSSKEIPKLLNVDSFQLNWRTAFTRLNIPQLDIILKAQSRFYNRGQDAFELLNTVVPNVNAPNAVLKSLEHNTQLINNADVSNDDVKAILGYFNQCLTGTQIPDIYCLRHLRLFISSGNERVAISEFERAYIIPGGMPFQGLQTIILKSNMLLITADKAINLLMKTLGLKEESLTDVYIQHIIPKQKQMSREDFYHHVFFLAGYMCHKDIVVHLSNADFIETASKCFVTVRQLFDHENKIFREMCSMEEFLPKELQAYHVGLRDLMLKLGLQDKLNIHLYERFARKIEEMANRALDKTVKEKAISLLERLAQEDVTFFEQNNCDTLSNIKFVTPKIVGQRLQKLHPQYQSKGLVSLSECVTDTKSYICWTTCSIFPHIKMHPIAFDLLKIQSKPSPSKWIEHCKQIGLGLQKILSYNPSNVDVETIQQVLEAIYKSVHEYGTCAKSLQDIPMVLFLESGLLVPAKNILIECSQFDEIKPLLMKAPVCFGSYFSSFIALGARKKPDYQDYANILDNLPHEEQLSPLELHNASLAVTLFFKHMNKSDEIKLQNLHLLCTNDTIRRANYLVVNDRPQYRRRLMELDNHLLFAAVDLSDIDDQLLKLPKHIRPYLLSELVIEDIDLSRMQIIPNSHKASAIKEYLQSGMFKNSIVRIARKSCQVKGKTWDSNNEVILSKLMDCIKVNEVTNMFTVLKVFYLENGQKSKTASFIDGTRQNRSVHVHEEENSVISINFCTKKSLWFDTFRREVALILKKHVGGKRHLVQEILNYKLDSDDLLTILTENNIPLYNSKLCRPVDKSEVPVPGDFVQKKFHKFLSRGYGVIPEHDYEFIALLVEDPALQENEDEIDTSSTYIYVHVKKRNPETVHELPIFQEYEIDSGEENRQMVKAFLLYRFIREEGMNVSNGKSLVVYDRMANESPAIESEPSLIDVCKEVRQILQESLKLTESERRHVIKRLMFKWHPDKNPNRVQMATKVFQYIRQCLDLMNQGKSLTEFRDENEDFTDAPENGYRGSDSHNWYDRYWKKQRKNYSDDDWFFTTRSSGASTGRSSYSSSSSGFSSFSTGFSYRHEEAPPYPFPAEAKRWQRQAQADLEEAQRTFDYNGYPNWICYKAHQVSNTSWSNNCVVFFKK</sequence>
<dbReference type="GO" id="GO:0030544">
    <property type="term" value="F:Hsp70 protein binding"/>
    <property type="evidence" value="ECO:0007669"/>
    <property type="project" value="TreeGrafter"/>
</dbReference>
<dbReference type="SUPFAM" id="SSF46565">
    <property type="entry name" value="Chaperone J-domain"/>
    <property type="match status" value="1"/>
</dbReference>
<dbReference type="InterPro" id="IPR036869">
    <property type="entry name" value="J_dom_sf"/>
</dbReference>
<dbReference type="Pfam" id="PF25794">
    <property type="entry name" value="SACS"/>
    <property type="match status" value="2"/>
</dbReference>
<comment type="caution">
    <text evidence="2">The sequence shown here is derived from an EMBL/GenBank/DDBJ whole genome shotgun (WGS) entry which is preliminary data.</text>
</comment>
<dbReference type="InterPro" id="IPR058210">
    <property type="entry name" value="SACS/Nov_dom"/>
</dbReference>
<gene>
    <name evidence="2" type="ORF">DPMN_119967</name>
</gene>
<dbReference type="EMBL" id="JAIWYP010000005">
    <property type="protein sequence ID" value="KAH3818359.1"/>
    <property type="molecule type" value="Genomic_DNA"/>
</dbReference>
<evidence type="ECO:0000259" key="1">
    <source>
        <dbReference type="PROSITE" id="PS50076"/>
    </source>
</evidence>
<reference evidence="2" key="1">
    <citation type="journal article" date="2019" name="bioRxiv">
        <title>The Genome of the Zebra Mussel, Dreissena polymorpha: A Resource for Invasive Species Research.</title>
        <authorList>
            <person name="McCartney M.A."/>
            <person name="Auch B."/>
            <person name="Kono T."/>
            <person name="Mallez S."/>
            <person name="Zhang Y."/>
            <person name="Obille A."/>
            <person name="Becker A."/>
            <person name="Abrahante J.E."/>
            <person name="Garbe J."/>
            <person name="Badalamenti J.P."/>
            <person name="Herman A."/>
            <person name="Mangelson H."/>
            <person name="Liachko I."/>
            <person name="Sullivan S."/>
            <person name="Sone E.D."/>
            <person name="Koren S."/>
            <person name="Silverstein K.A.T."/>
            <person name="Beckman K.B."/>
            <person name="Gohl D.M."/>
        </authorList>
    </citation>
    <scope>NUCLEOTIDE SEQUENCE</scope>
    <source>
        <strain evidence="2">Duluth1</strain>
        <tissue evidence="2">Whole animal</tissue>
    </source>
</reference>
<accession>A0A9D4JPU2</accession>
<name>A0A9D4JPU2_DREPO</name>
<evidence type="ECO:0000313" key="2">
    <source>
        <dbReference type="EMBL" id="KAH3818359.1"/>
    </source>
</evidence>
<dbReference type="PROSITE" id="PS50076">
    <property type="entry name" value="DNAJ_2"/>
    <property type="match status" value="1"/>
</dbReference>
<protein>
    <recommendedName>
        <fullName evidence="1">J domain-containing protein</fullName>
    </recommendedName>
</protein>
<dbReference type="InterPro" id="IPR052972">
    <property type="entry name" value="Sacsin_chaperone_reg"/>
</dbReference>
<proteinExistence type="predicted"/>
<dbReference type="InterPro" id="IPR036890">
    <property type="entry name" value="HATPase_C_sf"/>
</dbReference>
<dbReference type="InterPro" id="IPR001623">
    <property type="entry name" value="DnaJ_domain"/>
</dbReference>
<organism evidence="2 3">
    <name type="scientific">Dreissena polymorpha</name>
    <name type="common">Zebra mussel</name>
    <name type="synonym">Mytilus polymorpha</name>
    <dbReference type="NCBI Taxonomy" id="45954"/>
    <lineage>
        <taxon>Eukaryota</taxon>
        <taxon>Metazoa</taxon>
        <taxon>Spiralia</taxon>
        <taxon>Lophotrochozoa</taxon>
        <taxon>Mollusca</taxon>
        <taxon>Bivalvia</taxon>
        <taxon>Autobranchia</taxon>
        <taxon>Heteroconchia</taxon>
        <taxon>Euheterodonta</taxon>
        <taxon>Imparidentia</taxon>
        <taxon>Neoheterodontei</taxon>
        <taxon>Myida</taxon>
        <taxon>Dreissenoidea</taxon>
        <taxon>Dreissenidae</taxon>
        <taxon>Dreissena</taxon>
    </lineage>
</organism>
<dbReference type="PANTHER" id="PTHR15600">
    <property type="entry name" value="SACSIN"/>
    <property type="match status" value="1"/>
</dbReference>
<dbReference type="SUPFAM" id="SSF55874">
    <property type="entry name" value="ATPase domain of HSP90 chaperone/DNA topoisomerase II/histidine kinase"/>
    <property type="match status" value="2"/>
</dbReference>
<dbReference type="PANTHER" id="PTHR15600:SF42">
    <property type="entry name" value="SACSIN"/>
    <property type="match status" value="1"/>
</dbReference>
<dbReference type="Proteomes" id="UP000828390">
    <property type="component" value="Unassembled WGS sequence"/>
</dbReference>
<dbReference type="NCBIfam" id="NF047352">
    <property type="entry name" value="P_loop_sacsin"/>
    <property type="match status" value="2"/>
</dbReference>
<dbReference type="Gene3D" id="1.10.287.110">
    <property type="entry name" value="DnaJ domain"/>
    <property type="match status" value="1"/>
</dbReference>